<dbReference type="Proteomes" id="UP000593765">
    <property type="component" value="Chromosome"/>
</dbReference>
<evidence type="ECO:0000256" key="1">
    <source>
        <dbReference type="ARBA" id="ARBA00022729"/>
    </source>
</evidence>
<feature type="signal peptide" evidence="2">
    <location>
        <begin position="1"/>
        <end position="25"/>
    </location>
</feature>
<dbReference type="EMBL" id="CP063458">
    <property type="protein sequence ID" value="QOV91653.1"/>
    <property type="molecule type" value="Genomic_DNA"/>
</dbReference>
<proteinExistence type="predicted"/>
<evidence type="ECO:0000313" key="3">
    <source>
        <dbReference type="EMBL" id="QOV91653.1"/>
    </source>
</evidence>
<evidence type="ECO:0000256" key="2">
    <source>
        <dbReference type="SAM" id="SignalP"/>
    </source>
</evidence>
<dbReference type="Gene3D" id="2.130.10.130">
    <property type="entry name" value="Integrin alpha, N-terminal"/>
    <property type="match status" value="1"/>
</dbReference>
<dbReference type="InterPro" id="IPR013517">
    <property type="entry name" value="FG-GAP"/>
</dbReference>
<name>A0A7M2X1S4_9BACT</name>
<dbReference type="InterPro" id="IPR028994">
    <property type="entry name" value="Integrin_alpha_N"/>
</dbReference>
<accession>A0A7M2X1S4</accession>
<dbReference type="SUPFAM" id="SSF69318">
    <property type="entry name" value="Integrin alpha N-terminal domain"/>
    <property type="match status" value="1"/>
</dbReference>
<dbReference type="KEGG" id="hbs:IPV69_09930"/>
<keyword evidence="1 2" id="KW-0732">Signal</keyword>
<sequence>MNQPMKNVLFAVAVAFVLSPSTAHAVIEAKLPLTSIYGISKGVVVGTVEKVNPETGDMDVVAKETLTGEGFNGACRIAVQVPEIRPHLAAGQSAVIMLSKRDPKQAILHIGDTWALATYDATKRIPFFIATGVKPDFPHTFPGSTDTLIAILRDLKKDGKTSLLDKVDPAIFAGGIKEIGKLPVANPTAITTGDFDGDGKPDLAVATAAGVSVYSLEGGAIAPSKASSPKDFPPGAATPGGEPALATAVAAFGPAGERARIVARSKSITREPVDDKSKLPIDDFKRLTGDPAKVFFPTVGADGVKAAVMTDIDINGDGRRDVLIAADEGAIVLVNRGYGAFFVIAKVKELLAKDGKYPFPIEAGTKLAAADLDGDKKDELIVVAADGRVWVAK</sequence>
<organism evidence="3 4">
    <name type="scientific">Humisphaera borealis</name>
    <dbReference type="NCBI Taxonomy" id="2807512"/>
    <lineage>
        <taxon>Bacteria</taxon>
        <taxon>Pseudomonadati</taxon>
        <taxon>Planctomycetota</taxon>
        <taxon>Phycisphaerae</taxon>
        <taxon>Tepidisphaerales</taxon>
        <taxon>Tepidisphaeraceae</taxon>
        <taxon>Humisphaera</taxon>
    </lineage>
</organism>
<keyword evidence="4" id="KW-1185">Reference proteome</keyword>
<dbReference type="RefSeq" id="WP_206294955.1">
    <property type="nucleotide sequence ID" value="NZ_CP063458.1"/>
</dbReference>
<dbReference type="Pfam" id="PF13517">
    <property type="entry name" value="FG-GAP_3"/>
    <property type="match status" value="1"/>
</dbReference>
<reference evidence="3 4" key="1">
    <citation type="submission" date="2020-10" db="EMBL/GenBank/DDBJ databases">
        <title>Wide distribution of Phycisphaera-like planctomycetes from WD2101 soil group in peatlands and genome analysis of the first cultivated representative.</title>
        <authorList>
            <person name="Dedysh S.N."/>
            <person name="Beletsky A.V."/>
            <person name="Ivanova A."/>
            <person name="Kulichevskaya I.S."/>
            <person name="Suzina N.E."/>
            <person name="Philippov D.A."/>
            <person name="Rakitin A.L."/>
            <person name="Mardanov A.V."/>
            <person name="Ravin N.V."/>
        </authorList>
    </citation>
    <scope>NUCLEOTIDE SEQUENCE [LARGE SCALE GENOMIC DNA]</scope>
    <source>
        <strain evidence="3 4">M1803</strain>
    </source>
</reference>
<evidence type="ECO:0000313" key="4">
    <source>
        <dbReference type="Proteomes" id="UP000593765"/>
    </source>
</evidence>
<dbReference type="Pfam" id="PF01839">
    <property type="entry name" value="FG-GAP"/>
    <property type="match status" value="1"/>
</dbReference>
<dbReference type="AlphaFoldDB" id="A0A7M2X1S4"/>
<feature type="chain" id="PRO_5034874494" evidence="2">
    <location>
        <begin position="26"/>
        <end position="393"/>
    </location>
</feature>
<protein>
    <submittedName>
        <fullName evidence="3">VCBS repeat-containing protein</fullName>
    </submittedName>
</protein>
<gene>
    <name evidence="3" type="ORF">IPV69_09930</name>
</gene>